<dbReference type="CDD" id="cd04496">
    <property type="entry name" value="SSB_OBF"/>
    <property type="match status" value="1"/>
</dbReference>
<feature type="compositionally biased region" description="Low complexity" evidence="4">
    <location>
        <begin position="188"/>
        <end position="207"/>
    </location>
</feature>
<reference evidence="6" key="1">
    <citation type="submission" date="2016-10" db="EMBL/GenBank/DDBJ databases">
        <authorList>
            <person name="Beylefeld A."/>
            <person name="Abolnik C."/>
        </authorList>
    </citation>
    <scope>NUCLEOTIDE SEQUENCE [LARGE SCALE GENOMIC DNA]</scope>
    <source>
        <strain evidence="6">B359_6</strain>
    </source>
</reference>
<evidence type="ECO:0000256" key="2">
    <source>
        <dbReference type="HAMAP-Rule" id="MF_00984"/>
    </source>
</evidence>
<dbReference type="SUPFAM" id="SSF50249">
    <property type="entry name" value="Nucleic acid-binding proteins"/>
    <property type="match status" value="1"/>
</dbReference>
<comment type="subunit">
    <text evidence="2">Homotetramer.</text>
</comment>
<dbReference type="GO" id="GO:0006260">
    <property type="term" value="P:DNA replication"/>
    <property type="evidence" value="ECO:0007669"/>
    <property type="project" value="InterPro"/>
</dbReference>
<feature type="region of interest" description="Disordered" evidence="4">
    <location>
        <begin position="185"/>
        <end position="220"/>
    </location>
</feature>
<dbReference type="KEGG" id="mpul:BLA55_03045"/>
<evidence type="ECO:0000256" key="3">
    <source>
        <dbReference type="RuleBase" id="RU000524"/>
    </source>
</evidence>
<dbReference type="OrthoDB" id="9809878at2"/>
<evidence type="ECO:0000256" key="4">
    <source>
        <dbReference type="SAM" id="MobiDB-lite"/>
    </source>
</evidence>
<organism evidence="5 6">
    <name type="scientific">Mycoplasmopsis pullorum</name>
    <dbReference type="NCBI Taxonomy" id="48003"/>
    <lineage>
        <taxon>Bacteria</taxon>
        <taxon>Bacillati</taxon>
        <taxon>Mycoplasmatota</taxon>
        <taxon>Mycoplasmoidales</taxon>
        <taxon>Metamycoplasmataceae</taxon>
        <taxon>Mycoplasmopsis</taxon>
    </lineage>
</organism>
<dbReference type="GO" id="GO:0009295">
    <property type="term" value="C:nucleoid"/>
    <property type="evidence" value="ECO:0007669"/>
    <property type="project" value="TreeGrafter"/>
</dbReference>
<dbReference type="PROSITE" id="PS50935">
    <property type="entry name" value="SSB"/>
    <property type="match status" value="1"/>
</dbReference>
<dbReference type="InterPro" id="IPR000424">
    <property type="entry name" value="Primosome_PriB/ssb"/>
</dbReference>
<dbReference type="AlphaFoldDB" id="A0A1L4FSP2"/>
<feature type="compositionally biased region" description="Polar residues" evidence="4">
    <location>
        <begin position="118"/>
        <end position="137"/>
    </location>
</feature>
<comment type="caution">
    <text evidence="2">Lacks conserved residue(s) required for the propagation of feature annotation.</text>
</comment>
<dbReference type="HAMAP" id="MF_00984">
    <property type="entry name" value="SSB"/>
    <property type="match status" value="1"/>
</dbReference>
<accession>A0A1L4FSP2</accession>
<dbReference type="PANTHER" id="PTHR10302:SF27">
    <property type="entry name" value="SINGLE-STRANDED DNA-BINDING PROTEIN"/>
    <property type="match status" value="1"/>
</dbReference>
<evidence type="ECO:0000313" key="6">
    <source>
        <dbReference type="Proteomes" id="UP000184322"/>
    </source>
</evidence>
<dbReference type="EMBL" id="CP017813">
    <property type="protein sequence ID" value="APJ38614.1"/>
    <property type="molecule type" value="Genomic_DNA"/>
</dbReference>
<evidence type="ECO:0000256" key="1">
    <source>
        <dbReference type="ARBA" id="ARBA00023125"/>
    </source>
</evidence>
<proteinExistence type="inferred from homology"/>
<keyword evidence="6" id="KW-1185">Reference proteome</keyword>
<dbReference type="NCBIfam" id="TIGR00621">
    <property type="entry name" value="ssb"/>
    <property type="match status" value="1"/>
</dbReference>
<sequence length="220" mass="24487">MNKIILIGRTTSEVRYNHTANGVAYARTTVAVERRNSNTDATDFIPVVAWRGTADFLNAHVRKGTLISIEGALFSNQYESRDGNIVRSYEVSIENVSILEPKSVVENRQPNPGYVPSPAQNRPNVNYTPNLNPQGTTNSQARVVNQIQTPEIKPNFGSVNSNFTQVHQQNKVVPPMNDFHSLDDDTFNSLNSSNNNTSNVANNDNESSFMFDLDNIDKLD</sequence>
<feature type="region of interest" description="Disordered" evidence="4">
    <location>
        <begin position="107"/>
        <end position="137"/>
    </location>
</feature>
<dbReference type="InterPro" id="IPR011344">
    <property type="entry name" value="ssDNA-bd"/>
</dbReference>
<dbReference type="PANTHER" id="PTHR10302">
    <property type="entry name" value="SINGLE-STRANDED DNA-BINDING PROTEIN"/>
    <property type="match status" value="1"/>
</dbReference>
<dbReference type="Gene3D" id="2.40.50.140">
    <property type="entry name" value="Nucleic acid-binding proteins"/>
    <property type="match status" value="1"/>
</dbReference>
<dbReference type="STRING" id="48003.BLA55_03045"/>
<dbReference type="GO" id="GO:0003697">
    <property type="term" value="F:single-stranded DNA binding"/>
    <property type="evidence" value="ECO:0007669"/>
    <property type="project" value="UniProtKB-UniRule"/>
</dbReference>
<gene>
    <name evidence="5" type="ORF">BLA55_03045</name>
</gene>
<dbReference type="RefSeq" id="WP_073372617.1">
    <property type="nucleotide sequence ID" value="NZ_CP017813.1"/>
</dbReference>
<dbReference type="InterPro" id="IPR012340">
    <property type="entry name" value="NA-bd_OB-fold"/>
</dbReference>
<dbReference type="Proteomes" id="UP000184322">
    <property type="component" value="Chromosome"/>
</dbReference>
<evidence type="ECO:0000313" key="5">
    <source>
        <dbReference type="EMBL" id="APJ38614.1"/>
    </source>
</evidence>
<keyword evidence="1 2" id="KW-0238">DNA-binding</keyword>
<protein>
    <recommendedName>
        <fullName evidence="2 3">Single-stranded DNA-binding protein</fullName>
        <shortName evidence="2">SSB</shortName>
    </recommendedName>
</protein>
<dbReference type="Pfam" id="PF00436">
    <property type="entry name" value="SSB"/>
    <property type="match status" value="1"/>
</dbReference>
<name>A0A1L4FSP2_9BACT</name>